<keyword evidence="1" id="KW-0732">Signal</keyword>
<evidence type="ECO:0000256" key="1">
    <source>
        <dbReference type="SAM" id="SignalP"/>
    </source>
</evidence>
<proteinExistence type="predicted"/>
<protein>
    <submittedName>
        <fullName evidence="2">Uncharacterized protein</fullName>
    </submittedName>
</protein>
<dbReference type="EMBL" id="ASPP01024054">
    <property type="protein sequence ID" value="ETO09458.1"/>
    <property type="molecule type" value="Genomic_DNA"/>
</dbReference>
<comment type="caution">
    <text evidence="2">The sequence shown here is derived from an EMBL/GenBank/DDBJ whole genome shotgun (WGS) entry which is preliminary data.</text>
</comment>
<feature type="chain" id="PRO_5004975408" evidence="1">
    <location>
        <begin position="28"/>
        <end position="301"/>
    </location>
</feature>
<feature type="signal peptide" evidence="1">
    <location>
        <begin position="1"/>
        <end position="27"/>
    </location>
</feature>
<organism evidence="2 3">
    <name type="scientific">Reticulomyxa filosa</name>
    <dbReference type="NCBI Taxonomy" id="46433"/>
    <lineage>
        <taxon>Eukaryota</taxon>
        <taxon>Sar</taxon>
        <taxon>Rhizaria</taxon>
        <taxon>Retaria</taxon>
        <taxon>Foraminifera</taxon>
        <taxon>Monothalamids</taxon>
        <taxon>Reticulomyxidae</taxon>
        <taxon>Reticulomyxa</taxon>
    </lineage>
</organism>
<evidence type="ECO:0000313" key="3">
    <source>
        <dbReference type="Proteomes" id="UP000023152"/>
    </source>
</evidence>
<dbReference type="Proteomes" id="UP000023152">
    <property type="component" value="Unassembled WGS sequence"/>
</dbReference>
<keyword evidence="3" id="KW-1185">Reference proteome</keyword>
<reference evidence="2 3" key="1">
    <citation type="journal article" date="2013" name="Curr. Biol.">
        <title>The Genome of the Foraminiferan Reticulomyxa filosa.</title>
        <authorList>
            <person name="Glockner G."/>
            <person name="Hulsmann N."/>
            <person name="Schleicher M."/>
            <person name="Noegel A.A."/>
            <person name="Eichinger L."/>
            <person name="Gallinger C."/>
            <person name="Pawlowski J."/>
            <person name="Sierra R."/>
            <person name="Euteneuer U."/>
            <person name="Pillet L."/>
            <person name="Moustafa A."/>
            <person name="Platzer M."/>
            <person name="Groth M."/>
            <person name="Szafranski K."/>
            <person name="Schliwa M."/>
        </authorList>
    </citation>
    <scope>NUCLEOTIDE SEQUENCE [LARGE SCALE GENOMIC DNA]</scope>
</reference>
<gene>
    <name evidence="2" type="ORF">RFI_27917</name>
</gene>
<dbReference type="AlphaFoldDB" id="X6M641"/>
<evidence type="ECO:0000313" key="2">
    <source>
        <dbReference type="EMBL" id="ETO09458.1"/>
    </source>
</evidence>
<accession>X6M641</accession>
<name>X6M641_RETFI</name>
<feature type="non-terminal residue" evidence="2">
    <location>
        <position position="301"/>
    </location>
</feature>
<sequence>MFPVTKRMRVLLVWPMIIGLVCRSTFGFVPNTFCDSVKNETKCDNQTDCLIEASDSECMSNRIYCPKSNSSECSIYCRGTQSCRSSKVYGGKSRVLTLYCYGEQSCEDMEVYTNETPSVMIEAANKFAFYNSQIIISHPLWTSVTIRPAPSQTSGRDVVTTKKNRYFSNSRISSSSSSSFVEDSHSVDQSHSVVNVNCSGIASTSFNSTEHCSQLFIDVANMRQFHFQCGHNQHCVDNVFWCPKPSNSFPSIITRSIPLFCVVKKKKGEGVEYNFKSVMCYTYIHVYVYINIKKKKKKKKS</sequence>